<dbReference type="Proteomes" id="UP000263486">
    <property type="component" value="Unassembled WGS sequence"/>
</dbReference>
<dbReference type="RefSeq" id="WP_114641772.1">
    <property type="nucleotide sequence ID" value="NZ_JAACIO010000007.1"/>
</dbReference>
<gene>
    <name evidence="4" type="ORF">DYH56_05040</name>
</gene>
<accession>A0ABX9KIZ3</accession>
<evidence type="ECO:0000256" key="2">
    <source>
        <dbReference type="SAM" id="Coils"/>
    </source>
</evidence>
<keyword evidence="2" id="KW-0175">Coiled coil</keyword>
<dbReference type="NCBIfam" id="TIGR01554">
    <property type="entry name" value="major_cap_HK97"/>
    <property type="match status" value="1"/>
</dbReference>
<dbReference type="Pfam" id="PF05065">
    <property type="entry name" value="Phage_capsid"/>
    <property type="match status" value="1"/>
</dbReference>
<evidence type="ECO:0000259" key="3">
    <source>
        <dbReference type="Pfam" id="PF05065"/>
    </source>
</evidence>
<dbReference type="SUPFAM" id="SSF56563">
    <property type="entry name" value="Major capsid protein gp5"/>
    <property type="match status" value="1"/>
</dbReference>
<comment type="subcellular location">
    <subcellularLocation>
        <location evidence="1">Virion</location>
    </subcellularLocation>
</comment>
<evidence type="ECO:0000256" key="1">
    <source>
        <dbReference type="ARBA" id="ARBA00004328"/>
    </source>
</evidence>
<dbReference type="InterPro" id="IPR054612">
    <property type="entry name" value="Phage_capsid-like_C"/>
</dbReference>
<organism evidence="4 5">
    <name type="scientific">Psychrilyobacter piezotolerans</name>
    <dbReference type="NCBI Taxonomy" id="2293438"/>
    <lineage>
        <taxon>Bacteria</taxon>
        <taxon>Fusobacteriati</taxon>
        <taxon>Fusobacteriota</taxon>
        <taxon>Fusobacteriia</taxon>
        <taxon>Fusobacteriales</taxon>
        <taxon>Fusobacteriaceae</taxon>
        <taxon>Psychrilyobacter</taxon>
    </lineage>
</organism>
<evidence type="ECO:0000313" key="5">
    <source>
        <dbReference type="Proteomes" id="UP000263486"/>
    </source>
</evidence>
<reference evidence="4 5" key="1">
    <citation type="submission" date="2018-08" db="EMBL/GenBank/DDBJ databases">
        <title>Draft genome sequence of Psychrilyobacter sp. strain SD5 isolated from Black Sea water.</title>
        <authorList>
            <person name="Yadav S."/>
            <person name="Villanueva L."/>
            <person name="Damste J.S.S."/>
        </authorList>
    </citation>
    <scope>NUCLEOTIDE SEQUENCE [LARGE SCALE GENOMIC DNA]</scope>
    <source>
        <strain evidence="4 5">SD5</strain>
    </source>
</reference>
<proteinExistence type="predicted"/>
<feature type="coiled-coil region" evidence="2">
    <location>
        <begin position="31"/>
        <end position="62"/>
    </location>
</feature>
<feature type="domain" description="Phage capsid-like C-terminal" evidence="3">
    <location>
        <begin position="102"/>
        <end position="359"/>
    </location>
</feature>
<dbReference type="InterPro" id="IPR024455">
    <property type="entry name" value="Phage_capsid"/>
</dbReference>
<dbReference type="EMBL" id="QUAJ01000006">
    <property type="protein sequence ID" value="REI42088.1"/>
    <property type="molecule type" value="Genomic_DNA"/>
</dbReference>
<protein>
    <submittedName>
        <fullName evidence="4">Phage major capsid protein</fullName>
    </submittedName>
</protein>
<keyword evidence="5" id="KW-1185">Reference proteome</keyword>
<evidence type="ECO:0000313" key="4">
    <source>
        <dbReference type="EMBL" id="REI42088.1"/>
    </source>
</evidence>
<name>A0ABX9KIZ3_9FUSO</name>
<sequence>MGKKVLELRQEITTKTGELDKKIEARDVAGAKQIKAEIEESRELLKLAEEQEERELQVMKTKKNKPNPSETISEMRSIVKSVMGKELSTEERAVVKTVDNSAVLPKQFINELQEIKKGYGSLRGYCDVIPVTKNEGTIPVVDLDQNDMPKVAEGDNIVEGSLVTTEMAFKCAKHGLLQTLTSELVEDAEIEIENICKKNFVEIVTRVENTKIIDIIKANATDASGNDGYEDLETAMDTAIPQIKSGLITLTNAKGYAHLKNKKDANGRKLGLVTEMNGKYYFNGKELVVADDSLVVAGEGKTQIFYSLSMKEAVKITPRKEATVAKSTEAGFSNDTVKLRVLERVGVQKGIVRSIKKIEF</sequence>
<comment type="caution">
    <text evidence="4">The sequence shown here is derived from an EMBL/GenBank/DDBJ whole genome shotgun (WGS) entry which is preliminary data.</text>
</comment>